<evidence type="ECO:0000313" key="7">
    <source>
        <dbReference type="EMBL" id="MDC3983290.1"/>
    </source>
</evidence>
<reference evidence="7 8" key="1">
    <citation type="submission" date="2021-04" db="EMBL/GenBank/DDBJ databases">
        <title>Genome analysis of Polyangium sp.</title>
        <authorList>
            <person name="Li Y."/>
            <person name="Wang J."/>
        </authorList>
    </citation>
    <scope>NUCLEOTIDE SEQUENCE [LARGE SCALE GENOMIC DNA]</scope>
    <source>
        <strain evidence="7 8">SDU14</strain>
    </source>
</reference>
<dbReference type="AlphaFoldDB" id="A0A9X3X5T4"/>
<dbReference type="GO" id="GO:0005524">
    <property type="term" value="F:ATP binding"/>
    <property type="evidence" value="ECO:0007669"/>
    <property type="project" value="UniProtKB-KW"/>
</dbReference>
<dbReference type="Pfam" id="PF13193">
    <property type="entry name" value="AMP-binding_C"/>
    <property type="match status" value="1"/>
</dbReference>
<dbReference type="PANTHER" id="PTHR43605">
    <property type="entry name" value="ACYL-COENZYME A SYNTHETASE"/>
    <property type="match status" value="1"/>
</dbReference>
<comment type="caution">
    <text evidence="7">The sequence shown here is derived from an EMBL/GenBank/DDBJ whole genome shotgun (WGS) entry which is preliminary data.</text>
</comment>
<dbReference type="GO" id="GO:0015645">
    <property type="term" value="F:fatty acid ligase activity"/>
    <property type="evidence" value="ECO:0007669"/>
    <property type="project" value="TreeGrafter"/>
</dbReference>
<dbReference type="GO" id="GO:0006637">
    <property type="term" value="P:acyl-CoA metabolic process"/>
    <property type="evidence" value="ECO:0007669"/>
    <property type="project" value="TreeGrafter"/>
</dbReference>
<dbReference type="InterPro" id="IPR000873">
    <property type="entry name" value="AMP-dep_synth/lig_dom"/>
</dbReference>
<keyword evidence="8" id="KW-1185">Reference proteome</keyword>
<dbReference type="EMBL" id="JAGTJJ010000013">
    <property type="protein sequence ID" value="MDC3983290.1"/>
    <property type="molecule type" value="Genomic_DNA"/>
</dbReference>
<comment type="similarity">
    <text evidence="1">Belongs to the ATP-dependent AMP-binding enzyme family.</text>
</comment>
<dbReference type="Gene3D" id="3.30.300.30">
    <property type="match status" value="1"/>
</dbReference>
<evidence type="ECO:0000256" key="2">
    <source>
        <dbReference type="ARBA" id="ARBA00022598"/>
    </source>
</evidence>
<evidence type="ECO:0000313" key="8">
    <source>
        <dbReference type="Proteomes" id="UP001151081"/>
    </source>
</evidence>
<sequence length="564" mass="61538">MNATDLFLRARDHLLATRDDHDRACAGFSWPVLEHFNWATDWFDVYARGNTRRALWIVDESGAETTATFAELSERSTRVARFLHGLGVERGARILVMLPNVLPLWEVLLGAAKIGAVLIPATTQLTAEDVADRLTRGEVRCVIAESAVADRFGAAGPDVVRIAVGEPIEGWTRYDDAYAAPAALPTSATPTRATDPLLLYFTSGTTAKPKLVLHTHQSYPVGHLSTMYWVGLREGDTHLNISSPGWAKHAWSSVFAPWNAGATVLVHAYKRFVPTATLDLLARCKVDTLCAPPTVWRMLILENLAAHPVSLREAVSAGEPLNPEIIDAVRRAWNLTVRDGYGQTETTAQIGNTPGMTVVPGTMGRPLPGYTVALLDAEGRAGSEGEIALALDPRPMGLMAGYLDDEARTAEVTAGGYYRTGDEAVRDAAGLYTFVGRGDDVFKSSDYRISPFELESALLEHPAVAEAAVVPSPDPVRTSVPKAFVVLAPGVAPTRDTAQAILQFARERLAPYKRVRRIEFTELPKTISGKIRRVELRKLEAARRARNERGALEWTTEDFGEVRG</sequence>
<organism evidence="7 8">
    <name type="scientific">Polyangium jinanense</name>
    <dbReference type="NCBI Taxonomy" id="2829994"/>
    <lineage>
        <taxon>Bacteria</taxon>
        <taxon>Pseudomonadati</taxon>
        <taxon>Myxococcota</taxon>
        <taxon>Polyangia</taxon>
        <taxon>Polyangiales</taxon>
        <taxon>Polyangiaceae</taxon>
        <taxon>Polyangium</taxon>
    </lineage>
</organism>
<accession>A0A9X3X5T4</accession>
<keyword evidence="4" id="KW-0067">ATP-binding</keyword>
<evidence type="ECO:0000256" key="3">
    <source>
        <dbReference type="ARBA" id="ARBA00022741"/>
    </source>
</evidence>
<dbReference type="Proteomes" id="UP001151081">
    <property type="component" value="Unassembled WGS sequence"/>
</dbReference>
<dbReference type="RefSeq" id="WP_272428821.1">
    <property type="nucleotide sequence ID" value="NZ_JAGTJJ010000013.1"/>
</dbReference>
<dbReference type="SUPFAM" id="SSF56801">
    <property type="entry name" value="Acetyl-CoA synthetase-like"/>
    <property type="match status" value="1"/>
</dbReference>
<protein>
    <submittedName>
        <fullName evidence="7">AMP-binding protein</fullName>
    </submittedName>
</protein>
<evidence type="ECO:0000259" key="6">
    <source>
        <dbReference type="Pfam" id="PF13193"/>
    </source>
</evidence>
<dbReference type="InterPro" id="IPR025110">
    <property type="entry name" value="AMP-bd_C"/>
</dbReference>
<dbReference type="InterPro" id="IPR051087">
    <property type="entry name" value="Mitochondrial_ACSM"/>
</dbReference>
<evidence type="ECO:0000256" key="1">
    <source>
        <dbReference type="ARBA" id="ARBA00006432"/>
    </source>
</evidence>
<dbReference type="GO" id="GO:0016405">
    <property type="term" value="F:CoA-ligase activity"/>
    <property type="evidence" value="ECO:0007669"/>
    <property type="project" value="UniProtKB-ARBA"/>
</dbReference>
<dbReference type="GO" id="GO:0004321">
    <property type="term" value="F:fatty-acyl-CoA synthase activity"/>
    <property type="evidence" value="ECO:0007669"/>
    <property type="project" value="TreeGrafter"/>
</dbReference>
<dbReference type="Gene3D" id="3.40.50.12780">
    <property type="entry name" value="N-terminal domain of ligase-like"/>
    <property type="match status" value="1"/>
</dbReference>
<dbReference type="Pfam" id="PF00501">
    <property type="entry name" value="AMP-binding"/>
    <property type="match status" value="1"/>
</dbReference>
<proteinExistence type="inferred from homology"/>
<gene>
    <name evidence="7" type="ORF">KEG57_22450</name>
</gene>
<keyword evidence="3" id="KW-0547">Nucleotide-binding</keyword>
<evidence type="ECO:0000256" key="4">
    <source>
        <dbReference type="ARBA" id="ARBA00022840"/>
    </source>
</evidence>
<dbReference type="InterPro" id="IPR042099">
    <property type="entry name" value="ANL_N_sf"/>
</dbReference>
<dbReference type="PANTHER" id="PTHR43605:SF10">
    <property type="entry name" value="ACYL-COA SYNTHETASE MEDIUM CHAIN FAMILY MEMBER 3"/>
    <property type="match status" value="1"/>
</dbReference>
<evidence type="ECO:0000259" key="5">
    <source>
        <dbReference type="Pfam" id="PF00501"/>
    </source>
</evidence>
<dbReference type="FunFam" id="3.30.300.30:FF:000028">
    <property type="entry name" value="AMP-dependent synthetase"/>
    <property type="match status" value="1"/>
</dbReference>
<feature type="domain" description="AMP-dependent synthetase/ligase" evidence="5">
    <location>
        <begin position="57"/>
        <end position="403"/>
    </location>
</feature>
<keyword evidence="2" id="KW-0436">Ligase</keyword>
<dbReference type="GO" id="GO:0006633">
    <property type="term" value="P:fatty acid biosynthetic process"/>
    <property type="evidence" value="ECO:0007669"/>
    <property type="project" value="TreeGrafter"/>
</dbReference>
<dbReference type="InterPro" id="IPR045851">
    <property type="entry name" value="AMP-bd_C_sf"/>
</dbReference>
<feature type="domain" description="AMP-binding enzyme C-terminal" evidence="6">
    <location>
        <begin position="453"/>
        <end position="530"/>
    </location>
</feature>
<name>A0A9X3X5T4_9BACT</name>